<dbReference type="SUPFAM" id="SSF46689">
    <property type="entry name" value="Homeodomain-like"/>
    <property type="match status" value="1"/>
</dbReference>
<accession>A0AAV8YBN4</accession>
<dbReference type="GO" id="GO:0046872">
    <property type="term" value="F:metal ion binding"/>
    <property type="evidence" value="ECO:0007669"/>
    <property type="project" value="UniProtKB-KW"/>
</dbReference>
<sequence>MEQMASDKEIVIEGFFSDERNSEPESEQEPLWFYMKESHEEIHDSSVPESVPESVPLCVQDTVHIGTKLRTRLLKRGIILPMGNFFVSAEHIKTLILTISKDKHGLSNYDLNPTDKMNFEAVEKLSNPIVSALLLKNFPESKATAIYLQLIKYILDAFLNFIGMYGEQPCLWIIKSKDYSNRQFRNNAYEKLIEKLKEIEPDVDKDMVESEPPTAKKASAGKKRKTHSQGSSKTLERAYEVLSQPDDEFVSFGNSVEHQLRATNYVFPRELHRKMGDHMRCNEDKLSSNEEIHDIVSSVKTDCVMLALSLGMSVCGDEWLKPIIKDIIIEGETNKKKDEVSDEEKEEKTDEEDTTKDYLETRIICNVLGRTSSTSVDGTGREDFDENLLKKINSSGGSLSLKDFSGQKYIKQASGSSSDFLIEGCSETELQVSRSESLEPYNMKQNVESRQVYLIEKNSKRYLGIPEKSLFVIDMIIAECPLTKIDILITLKKIKLNQSYAFIGDDFGVSSKVVSIQKPTNPVLQALAWSEYKESNTFKYLIRCTPDALINYISKRFGGKTSGTTIVIESGFFDLPESGADIMAHRGFKHIDEVLACKNETKMPPVKGRMLNYTEEQMANAIRDVLAGIPCATAAKQCSVPRITLMYKVKGKSPIYRRMGPDTVFSKDEESLLAEWVIRVAKAGFPVTRTELLDSVQHLIKELQRENPFKNDRPGRTWFIAFLKRNPNISIRVAQNLTSSRAAVRKETLLKWFQEIKEYLNEKNYLEILEDPTRVFNLDEKKHLPTDSDEKECMTVLMTGNANGDLAPPLVVFKYERIPHDLVSGVPGHWGIGKSESGWMTGPLFFEFITKNVFYPWVIQQKITLPVVNGFRKCGLVPWNPQAVDFSKIPSLANENQTKRNDSPDKIKGCLNVLGSYIGEDKINIFRNSPDEWEGDIEDLSLFLIWKKINNDSKDKEKENNELYENEGQNENETEGLNNHVTTDGNTVEVIDDVVVVQHVTPTKEIQNLNSSEESHSIRRSEENEGMGKLERAEVRKSKKALQESIKKQKAEEKKRKTAQKSQYSKKKIWESSSSDNEEEWEESEEEMVYFGSDRELQPNMTGTNENYKKNDFILVNFPGKKTYFRYVCIIQRVFENGEIQVVALRAISNDKKKFQVNEQDVSVIIASQIIKVLPVPQLYGSGEPLKYEFESPINVDG</sequence>
<reference evidence="7" key="1">
    <citation type="journal article" date="2023" name="Insect Mol. Biol.">
        <title>Genome sequencing provides insights into the evolution of gene families encoding plant cell wall-degrading enzymes in longhorned beetles.</title>
        <authorList>
            <person name="Shin N.R."/>
            <person name="Okamura Y."/>
            <person name="Kirsch R."/>
            <person name="Pauchet Y."/>
        </authorList>
    </citation>
    <scope>NUCLEOTIDE SEQUENCE</scope>
    <source>
        <strain evidence="7">RBIC_L_NR</strain>
    </source>
</reference>
<feature type="region of interest" description="Disordered" evidence="5">
    <location>
        <begin position="204"/>
        <end position="235"/>
    </location>
</feature>
<feature type="region of interest" description="Disordered" evidence="5">
    <location>
        <begin position="1005"/>
        <end position="1085"/>
    </location>
</feature>
<feature type="compositionally biased region" description="Basic and acidic residues" evidence="5">
    <location>
        <begin position="1013"/>
        <end position="1055"/>
    </location>
</feature>
<dbReference type="PROSITE" id="PS51253">
    <property type="entry name" value="HTH_CENPB"/>
    <property type="match status" value="1"/>
</dbReference>
<dbReference type="PANTHER" id="PTHR23080:SF144">
    <property type="entry name" value="SPINDLE AND KINETOCHORE ASSOCIATED COMPLEX SUBUNIT 3"/>
    <property type="match status" value="1"/>
</dbReference>
<dbReference type="AlphaFoldDB" id="A0AAV8YBN4"/>
<evidence type="ECO:0000256" key="4">
    <source>
        <dbReference type="ARBA" id="ARBA00023125"/>
    </source>
</evidence>
<evidence type="ECO:0000313" key="7">
    <source>
        <dbReference type="EMBL" id="KAJ8948230.1"/>
    </source>
</evidence>
<evidence type="ECO:0000256" key="1">
    <source>
        <dbReference type="ARBA" id="ARBA00001968"/>
    </source>
</evidence>
<comment type="caution">
    <text evidence="7">The sequence shown here is derived from an EMBL/GenBank/DDBJ whole genome shotgun (WGS) entry which is preliminary data.</text>
</comment>
<evidence type="ECO:0000256" key="3">
    <source>
        <dbReference type="ARBA" id="ARBA00022723"/>
    </source>
</evidence>
<feature type="region of interest" description="Disordered" evidence="5">
    <location>
        <begin position="955"/>
        <end position="984"/>
    </location>
</feature>
<name>A0AAV8YBN4_9CUCU</name>
<keyword evidence="4" id="KW-0238">DNA-binding</keyword>
<dbReference type="SMART" id="SM00674">
    <property type="entry name" value="CENPB"/>
    <property type="match status" value="1"/>
</dbReference>
<evidence type="ECO:0000259" key="6">
    <source>
        <dbReference type="PROSITE" id="PS51253"/>
    </source>
</evidence>
<evidence type="ECO:0000313" key="8">
    <source>
        <dbReference type="Proteomes" id="UP001162156"/>
    </source>
</evidence>
<evidence type="ECO:0000256" key="2">
    <source>
        <dbReference type="ARBA" id="ARBA00004123"/>
    </source>
</evidence>
<dbReference type="GO" id="GO:0005634">
    <property type="term" value="C:nucleus"/>
    <property type="evidence" value="ECO:0007669"/>
    <property type="project" value="UniProtKB-SubCell"/>
</dbReference>
<comment type="cofactor">
    <cofactor evidence="1">
        <name>a divalent metal cation</name>
        <dbReference type="ChEBI" id="CHEBI:60240"/>
    </cofactor>
</comment>
<dbReference type="EMBL" id="JANEYF010002313">
    <property type="protein sequence ID" value="KAJ8948230.1"/>
    <property type="molecule type" value="Genomic_DNA"/>
</dbReference>
<organism evidence="7 8">
    <name type="scientific">Rhamnusium bicolor</name>
    <dbReference type="NCBI Taxonomy" id="1586634"/>
    <lineage>
        <taxon>Eukaryota</taxon>
        <taxon>Metazoa</taxon>
        <taxon>Ecdysozoa</taxon>
        <taxon>Arthropoda</taxon>
        <taxon>Hexapoda</taxon>
        <taxon>Insecta</taxon>
        <taxon>Pterygota</taxon>
        <taxon>Neoptera</taxon>
        <taxon>Endopterygota</taxon>
        <taxon>Coleoptera</taxon>
        <taxon>Polyphaga</taxon>
        <taxon>Cucujiformia</taxon>
        <taxon>Chrysomeloidea</taxon>
        <taxon>Cerambycidae</taxon>
        <taxon>Lepturinae</taxon>
        <taxon>Rhagiini</taxon>
        <taxon>Rhamnusium</taxon>
    </lineage>
</organism>
<comment type="subcellular location">
    <subcellularLocation>
        <location evidence="2">Nucleus</location>
    </subcellularLocation>
</comment>
<feature type="compositionally biased region" description="Acidic residues" evidence="5">
    <location>
        <begin position="962"/>
        <end position="974"/>
    </location>
</feature>
<dbReference type="Pfam" id="PF03221">
    <property type="entry name" value="HTH_Tnp_Tc5"/>
    <property type="match status" value="1"/>
</dbReference>
<dbReference type="GO" id="GO:0003677">
    <property type="term" value="F:DNA binding"/>
    <property type="evidence" value="ECO:0007669"/>
    <property type="project" value="UniProtKB-KW"/>
</dbReference>
<feature type="compositionally biased region" description="Acidic residues" evidence="5">
    <location>
        <begin position="340"/>
        <end position="354"/>
    </location>
</feature>
<feature type="region of interest" description="Disordered" evidence="5">
    <location>
        <begin position="335"/>
        <end position="354"/>
    </location>
</feature>
<keyword evidence="8" id="KW-1185">Reference proteome</keyword>
<protein>
    <recommendedName>
        <fullName evidence="6">HTH CENPB-type domain-containing protein</fullName>
    </recommendedName>
</protein>
<dbReference type="InterPro" id="IPR009057">
    <property type="entry name" value="Homeodomain-like_sf"/>
</dbReference>
<feature type="domain" description="HTH CENPB-type" evidence="6">
    <location>
        <begin position="657"/>
        <end position="732"/>
    </location>
</feature>
<feature type="compositionally biased region" description="Acidic residues" evidence="5">
    <location>
        <begin position="1076"/>
        <end position="1085"/>
    </location>
</feature>
<dbReference type="InterPro" id="IPR006600">
    <property type="entry name" value="HTH_CenpB_DNA-bd_dom"/>
</dbReference>
<dbReference type="InterPro" id="IPR027806">
    <property type="entry name" value="HARBI1_dom"/>
</dbReference>
<dbReference type="Pfam" id="PF10545">
    <property type="entry name" value="MADF_DNA_bdg"/>
    <property type="match status" value="1"/>
</dbReference>
<dbReference type="Proteomes" id="UP001162156">
    <property type="component" value="Unassembled WGS sequence"/>
</dbReference>
<dbReference type="InterPro" id="IPR006578">
    <property type="entry name" value="MADF-dom"/>
</dbReference>
<dbReference type="PANTHER" id="PTHR23080">
    <property type="entry name" value="THAP DOMAIN PROTEIN"/>
    <property type="match status" value="1"/>
</dbReference>
<proteinExistence type="predicted"/>
<feature type="compositionally biased region" description="Basic residues" evidence="5">
    <location>
        <begin position="1056"/>
        <end position="1067"/>
    </location>
</feature>
<evidence type="ECO:0000256" key="5">
    <source>
        <dbReference type="SAM" id="MobiDB-lite"/>
    </source>
</evidence>
<dbReference type="Pfam" id="PF13359">
    <property type="entry name" value="DDE_Tnp_4"/>
    <property type="match status" value="1"/>
</dbReference>
<keyword evidence="3" id="KW-0479">Metal-binding</keyword>
<gene>
    <name evidence="7" type="ORF">NQ314_008467</name>
</gene>